<gene>
    <name evidence="4" type="ORF">HYY20_10490</name>
</gene>
<sequence>MVYNVTLIPGDGIGPEVTEAAVQVLEASGLEIRWKRVKVGLEAIKECGQPVPEEALAWIKKNRVALKGPITTPVGRDYPSPNVTIRRGLELFVGLRPVKSLPGVKTPYPNIDLVIVRENTEGLYSGIEHVVTPGVVESLKVITKRASRRIARYAFRYAIQHGRKLVTSVHKANIMKITDGLFLRCVQWVARHHPEISYREIIIDNLAMQLVMNPWQFDVLLLENFYGDVISDLCAGLVGGLGVVPGACIGNHYAVFEAVHGSAPDIAGKGIANPTAVILSAAMMLDYLGEQEIADRLEEAVRRTIQEGDHLTPDLGGNATTWEMAEAIGRRFAR</sequence>
<comment type="similarity">
    <text evidence="1">Belongs to the isocitrate and isopropylmalate dehydrogenases family.</text>
</comment>
<dbReference type="PANTHER" id="PTHR11835">
    <property type="entry name" value="DECARBOXYLATING DEHYDROGENASES-ISOCITRATE, ISOPROPYLMALATE, TARTRATE"/>
    <property type="match status" value="1"/>
</dbReference>
<dbReference type="AlphaFoldDB" id="A0A932CQ28"/>
<dbReference type="Pfam" id="PF00180">
    <property type="entry name" value="Iso_dh"/>
    <property type="match status" value="1"/>
</dbReference>
<keyword evidence="2" id="KW-0560">Oxidoreductase</keyword>
<evidence type="ECO:0000313" key="5">
    <source>
        <dbReference type="Proteomes" id="UP000769766"/>
    </source>
</evidence>
<evidence type="ECO:0000259" key="3">
    <source>
        <dbReference type="SMART" id="SM01329"/>
    </source>
</evidence>
<dbReference type="GO" id="GO:0004449">
    <property type="term" value="F:isocitrate dehydrogenase (NAD+) activity"/>
    <property type="evidence" value="ECO:0007669"/>
    <property type="project" value="TreeGrafter"/>
</dbReference>
<dbReference type="SUPFAM" id="SSF53659">
    <property type="entry name" value="Isocitrate/Isopropylmalate dehydrogenase-like"/>
    <property type="match status" value="1"/>
</dbReference>
<accession>A0A932CQ28</accession>
<evidence type="ECO:0000256" key="2">
    <source>
        <dbReference type="ARBA" id="ARBA00023002"/>
    </source>
</evidence>
<dbReference type="EMBL" id="JACPRF010000321">
    <property type="protein sequence ID" value="MBI2877299.1"/>
    <property type="molecule type" value="Genomic_DNA"/>
</dbReference>
<dbReference type="PANTHER" id="PTHR11835:SF34">
    <property type="entry name" value="ISOCITRATE DEHYDROGENASE [NAD] SUBUNIT ALPHA, MITOCHONDRIAL"/>
    <property type="match status" value="1"/>
</dbReference>
<evidence type="ECO:0000313" key="4">
    <source>
        <dbReference type="EMBL" id="MBI2877299.1"/>
    </source>
</evidence>
<dbReference type="GO" id="GO:0006102">
    <property type="term" value="P:isocitrate metabolic process"/>
    <property type="evidence" value="ECO:0007669"/>
    <property type="project" value="TreeGrafter"/>
</dbReference>
<dbReference type="InterPro" id="IPR024084">
    <property type="entry name" value="IsoPropMal-DH-like_dom"/>
</dbReference>
<protein>
    <submittedName>
        <fullName evidence="4">Isocitrate/isopropylmalate dehydrogenase family protein</fullName>
    </submittedName>
</protein>
<reference evidence="4" key="1">
    <citation type="submission" date="2020-07" db="EMBL/GenBank/DDBJ databases">
        <title>Huge and variable diversity of episymbiotic CPR bacteria and DPANN archaea in groundwater ecosystems.</title>
        <authorList>
            <person name="He C.Y."/>
            <person name="Keren R."/>
            <person name="Whittaker M."/>
            <person name="Farag I.F."/>
            <person name="Doudna J."/>
            <person name="Cate J.H.D."/>
            <person name="Banfield J.F."/>
        </authorList>
    </citation>
    <scope>NUCLEOTIDE SEQUENCE</scope>
    <source>
        <strain evidence="4">NC_groundwater_672_Ag_B-0.1um_62_36</strain>
    </source>
</reference>
<name>A0A932CQ28_UNCTE</name>
<proteinExistence type="inferred from homology"/>
<evidence type="ECO:0000256" key="1">
    <source>
        <dbReference type="ARBA" id="ARBA00007769"/>
    </source>
</evidence>
<dbReference type="Proteomes" id="UP000769766">
    <property type="component" value="Unassembled WGS sequence"/>
</dbReference>
<dbReference type="Gene3D" id="3.40.718.10">
    <property type="entry name" value="Isopropylmalate Dehydrogenase"/>
    <property type="match status" value="1"/>
</dbReference>
<dbReference type="SMART" id="SM01329">
    <property type="entry name" value="Iso_dh"/>
    <property type="match status" value="1"/>
</dbReference>
<comment type="caution">
    <text evidence="4">The sequence shown here is derived from an EMBL/GenBank/DDBJ whole genome shotgun (WGS) entry which is preliminary data.</text>
</comment>
<organism evidence="4 5">
    <name type="scientific">Tectimicrobiota bacterium</name>
    <dbReference type="NCBI Taxonomy" id="2528274"/>
    <lineage>
        <taxon>Bacteria</taxon>
        <taxon>Pseudomonadati</taxon>
        <taxon>Nitrospinota/Tectimicrobiota group</taxon>
        <taxon>Candidatus Tectimicrobiota</taxon>
    </lineage>
</organism>
<feature type="domain" description="Isopropylmalate dehydrogenase-like" evidence="3">
    <location>
        <begin position="4"/>
        <end position="328"/>
    </location>
</feature>
<dbReference type="GO" id="GO:0006099">
    <property type="term" value="P:tricarboxylic acid cycle"/>
    <property type="evidence" value="ECO:0007669"/>
    <property type="project" value="TreeGrafter"/>
</dbReference>